<protein>
    <submittedName>
        <fullName evidence="2">Uncharacterized protein</fullName>
    </submittedName>
</protein>
<reference evidence="2" key="1">
    <citation type="journal article" date="2023" name="Mol. Phylogenet. Evol.">
        <title>Genome-scale phylogeny and comparative genomics of the fungal order Sordariales.</title>
        <authorList>
            <person name="Hensen N."/>
            <person name="Bonometti L."/>
            <person name="Westerberg I."/>
            <person name="Brannstrom I.O."/>
            <person name="Guillou S."/>
            <person name="Cros-Aarteil S."/>
            <person name="Calhoun S."/>
            <person name="Haridas S."/>
            <person name="Kuo A."/>
            <person name="Mondo S."/>
            <person name="Pangilinan J."/>
            <person name="Riley R."/>
            <person name="LaButti K."/>
            <person name="Andreopoulos B."/>
            <person name="Lipzen A."/>
            <person name="Chen C."/>
            <person name="Yan M."/>
            <person name="Daum C."/>
            <person name="Ng V."/>
            <person name="Clum A."/>
            <person name="Steindorff A."/>
            <person name="Ohm R.A."/>
            <person name="Martin F."/>
            <person name="Silar P."/>
            <person name="Natvig D.O."/>
            <person name="Lalanne C."/>
            <person name="Gautier V."/>
            <person name="Ament-Velasquez S.L."/>
            <person name="Kruys A."/>
            <person name="Hutchinson M.I."/>
            <person name="Powell A.J."/>
            <person name="Barry K."/>
            <person name="Miller A.N."/>
            <person name="Grigoriev I.V."/>
            <person name="Debuchy R."/>
            <person name="Gladieux P."/>
            <person name="Hiltunen Thoren M."/>
            <person name="Johannesson H."/>
        </authorList>
    </citation>
    <scope>NUCLEOTIDE SEQUENCE</scope>
    <source>
        <strain evidence="2">CBS 118394</strain>
    </source>
</reference>
<sequence length="133" mass="14148">MAIITGSIATTNHDPRLFSLLLRRGVLCNTVAGSSPHEKVDLPGMERIPLKEEEDPPSNKGGSGKIRPWLCSTVCCTSGNSVPDECPGRGFPGRGFPGRGFPGRGFPGRGFPGRGFPGRGFPGRGFDSHPKHH</sequence>
<accession>A0AAE0MG22</accession>
<reference evidence="2" key="2">
    <citation type="submission" date="2023-06" db="EMBL/GenBank/DDBJ databases">
        <authorList>
            <consortium name="Lawrence Berkeley National Laboratory"/>
            <person name="Haridas S."/>
            <person name="Hensen N."/>
            <person name="Bonometti L."/>
            <person name="Westerberg I."/>
            <person name="Brannstrom I.O."/>
            <person name="Guillou S."/>
            <person name="Cros-Aarteil S."/>
            <person name="Calhoun S."/>
            <person name="Kuo A."/>
            <person name="Mondo S."/>
            <person name="Pangilinan J."/>
            <person name="Riley R."/>
            <person name="Labutti K."/>
            <person name="Andreopoulos B."/>
            <person name="Lipzen A."/>
            <person name="Chen C."/>
            <person name="Yanf M."/>
            <person name="Daum C."/>
            <person name="Ng V."/>
            <person name="Clum A."/>
            <person name="Steindorff A."/>
            <person name="Ohm R."/>
            <person name="Martin F."/>
            <person name="Silar P."/>
            <person name="Natvig D."/>
            <person name="Lalanne C."/>
            <person name="Gautier V."/>
            <person name="Ament-Velasquez S.L."/>
            <person name="Kruys A."/>
            <person name="Hutchinson M.I."/>
            <person name="Powell A.J."/>
            <person name="Barry K."/>
            <person name="Miller A.N."/>
            <person name="Grigoriev I.V."/>
            <person name="Debuchy R."/>
            <person name="Gladieux P."/>
            <person name="Thoren M.H."/>
            <person name="Johannesson H."/>
        </authorList>
    </citation>
    <scope>NUCLEOTIDE SEQUENCE</scope>
    <source>
        <strain evidence="2">CBS 118394</strain>
    </source>
</reference>
<organism evidence="2 3">
    <name type="scientific">Apodospora peruviana</name>
    <dbReference type="NCBI Taxonomy" id="516989"/>
    <lineage>
        <taxon>Eukaryota</taxon>
        <taxon>Fungi</taxon>
        <taxon>Dikarya</taxon>
        <taxon>Ascomycota</taxon>
        <taxon>Pezizomycotina</taxon>
        <taxon>Sordariomycetes</taxon>
        <taxon>Sordariomycetidae</taxon>
        <taxon>Sordariales</taxon>
        <taxon>Lasiosphaeriaceae</taxon>
        <taxon>Apodospora</taxon>
    </lineage>
</organism>
<evidence type="ECO:0000256" key="1">
    <source>
        <dbReference type="SAM" id="MobiDB-lite"/>
    </source>
</evidence>
<evidence type="ECO:0000313" key="2">
    <source>
        <dbReference type="EMBL" id="KAK3331202.1"/>
    </source>
</evidence>
<gene>
    <name evidence="2" type="ORF">B0H66DRAFT_528533</name>
</gene>
<feature type="region of interest" description="Disordered" evidence="1">
    <location>
        <begin position="33"/>
        <end position="64"/>
    </location>
</feature>
<dbReference type="EMBL" id="JAUEDM010000001">
    <property type="protein sequence ID" value="KAK3331202.1"/>
    <property type="molecule type" value="Genomic_DNA"/>
</dbReference>
<comment type="caution">
    <text evidence="2">The sequence shown here is derived from an EMBL/GenBank/DDBJ whole genome shotgun (WGS) entry which is preliminary data.</text>
</comment>
<proteinExistence type="predicted"/>
<name>A0AAE0MG22_9PEZI</name>
<keyword evidence="3" id="KW-1185">Reference proteome</keyword>
<evidence type="ECO:0000313" key="3">
    <source>
        <dbReference type="Proteomes" id="UP001283341"/>
    </source>
</evidence>
<dbReference type="Proteomes" id="UP001283341">
    <property type="component" value="Unassembled WGS sequence"/>
</dbReference>
<dbReference type="AlphaFoldDB" id="A0AAE0MG22"/>